<dbReference type="Proteomes" id="UP000481043">
    <property type="component" value="Unassembled WGS sequence"/>
</dbReference>
<protein>
    <submittedName>
        <fullName evidence="3">Processed acidic surface protein</fullName>
    </submittedName>
</protein>
<keyword evidence="4" id="KW-1185">Reference proteome</keyword>
<keyword evidence="1" id="KW-0472">Membrane</keyword>
<dbReference type="AlphaFoldDB" id="A0A6M0Q4J3"/>
<feature type="signal peptide" evidence="2">
    <location>
        <begin position="1"/>
        <end position="22"/>
    </location>
</feature>
<evidence type="ECO:0000313" key="4">
    <source>
        <dbReference type="Proteomes" id="UP000481043"/>
    </source>
</evidence>
<evidence type="ECO:0000256" key="2">
    <source>
        <dbReference type="SAM" id="SignalP"/>
    </source>
</evidence>
<proteinExistence type="predicted"/>
<keyword evidence="1" id="KW-1133">Transmembrane helix</keyword>
<sequence>MKTTACVFILSTILMIPVFTQAAVFDQEMETYLSQLGRTQDDLEEYLSFLHLIFEDVQKEEELREEDGTLINETNIKTLLDNYKLTQQDLDELLHQVGEQVEEYTFIEDLNKAVSYYIEHAEDLAGLANFFSYIGLSDDEVSRLYQHVTSLEQQSLYEKLMEVNKQINETQPVEEPITLTTEQKHELFPLLNEVLSIYQLVPTYHIHPQALEPSSRKELSSQQLQGKGVKIELYDQVGTFIGDMNLTSEMLSSDFITQTSQQLLRIGQTKRSIQQLQFEGDPITQSQSPYIASLFYGSILLLGSTVCYLFSMNRMKR</sequence>
<feature type="transmembrane region" description="Helical" evidence="1">
    <location>
        <begin position="290"/>
        <end position="311"/>
    </location>
</feature>
<dbReference type="RefSeq" id="WP_163177571.1">
    <property type="nucleotide sequence ID" value="NZ_JAAIWM010000001.1"/>
</dbReference>
<gene>
    <name evidence="3" type="ORF">G4D63_03040</name>
</gene>
<keyword evidence="2" id="KW-0732">Signal</keyword>
<dbReference type="InterPro" id="IPR030832">
    <property type="entry name" value="Acidic_LPXTA"/>
</dbReference>
<reference evidence="3 4" key="1">
    <citation type="submission" date="2020-02" db="EMBL/GenBank/DDBJ databases">
        <title>Bacillus aquiflavi sp. nov., isolated from yellow water of strong flavor Chinese baijiu in Yibin region of China.</title>
        <authorList>
            <person name="Xie J."/>
        </authorList>
    </citation>
    <scope>NUCLEOTIDE SEQUENCE [LARGE SCALE GENOMIC DNA]</scope>
    <source>
        <strain evidence="3 4">SA4</strain>
    </source>
</reference>
<dbReference type="NCBIfam" id="TIGR04383">
    <property type="entry name" value="acidic_w_LPXTA"/>
    <property type="match status" value="1"/>
</dbReference>
<feature type="chain" id="PRO_5026748553" evidence="2">
    <location>
        <begin position="23"/>
        <end position="317"/>
    </location>
</feature>
<organism evidence="3 4">
    <name type="scientific">Bacillus mesophilus</name>
    <dbReference type="NCBI Taxonomy" id="1808955"/>
    <lineage>
        <taxon>Bacteria</taxon>
        <taxon>Bacillati</taxon>
        <taxon>Bacillota</taxon>
        <taxon>Bacilli</taxon>
        <taxon>Bacillales</taxon>
        <taxon>Bacillaceae</taxon>
        <taxon>Bacillus</taxon>
    </lineage>
</organism>
<keyword evidence="1" id="KW-0812">Transmembrane</keyword>
<comment type="caution">
    <text evidence="3">The sequence shown here is derived from an EMBL/GenBank/DDBJ whole genome shotgun (WGS) entry which is preliminary data.</text>
</comment>
<evidence type="ECO:0000256" key="1">
    <source>
        <dbReference type="SAM" id="Phobius"/>
    </source>
</evidence>
<evidence type="ECO:0000313" key="3">
    <source>
        <dbReference type="EMBL" id="NEY70709.1"/>
    </source>
</evidence>
<dbReference type="EMBL" id="JAAIWM010000001">
    <property type="protein sequence ID" value="NEY70709.1"/>
    <property type="molecule type" value="Genomic_DNA"/>
</dbReference>
<name>A0A6M0Q4J3_9BACI</name>
<accession>A0A6M0Q4J3</accession>